<dbReference type="GeneID" id="103126089"/>
<dbReference type="InterPro" id="IPR036179">
    <property type="entry name" value="Ig-like_dom_sf"/>
</dbReference>
<reference evidence="9" key="1">
    <citation type="submission" date="2025-05" db="UniProtKB">
        <authorList>
            <consortium name="RefSeq"/>
        </authorList>
    </citation>
    <scope>NUCLEOTIDE SEQUENCE [LARGE SCALE GENOMIC DNA]</scope>
</reference>
<dbReference type="InterPro" id="IPR051036">
    <property type="entry name" value="SIGLEC"/>
</dbReference>
<evidence type="ECO:0000256" key="2">
    <source>
        <dbReference type="ARBA" id="ARBA00022692"/>
    </source>
</evidence>
<dbReference type="InterPro" id="IPR007110">
    <property type="entry name" value="Ig-like_dom"/>
</dbReference>
<gene>
    <name evidence="10" type="primary">LOC103126089</name>
</gene>
<evidence type="ECO:0000259" key="8">
    <source>
        <dbReference type="PROSITE" id="PS50835"/>
    </source>
</evidence>
<evidence type="ECO:0000256" key="5">
    <source>
        <dbReference type="ARBA" id="ARBA00022989"/>
    </source>
</evidence>
<keyword evidence="6" id="KW-0472">Membrane</keyword>
<proteinExistence type="inferred from homology"/>
<organism evidence="9 10">
    <name type="scientific">Erinaceus europaeus</name>
    <name type="common">Western European hedgehog</name>
    <dbReference type="NCBI Taxonomy" id="9365"/>
    <lineage>
        <taxon>Eukaryota</taxon>
        <taxon>Metazoa</taxon>
        <taxon>Chordata</taxon>
        <taxon>Craniata</taxon>
        <taxon>Vertebrata</taxon>
        <taxon>Euteleostomi</taxon>
        <taxon>Mammalia</taxon>
        <taxon>Eutheria</taxon>
        <taxon>Laurasiatheria</taxon>
        <taxon>Eulipotyphla</taxon>
        <taxon>Erinaceidae</taxon>
        <taxon>Erinaceinae</taxon>
        <taxon>Erinaceus</taxon>
    </lineage>
</organism>
<reference evidence="10" key="2">
    <citation type="submission" date="2025-08" db="UniProtKB">
        <authorList>
            <consortium name="RefSeq"/>
        </authorList>
    </citation>
    <scope>IDENTIFICATION</scope>
</reference>
<dbReference type="Gene3D" id="2.60.40.10">
    <property type="entry name" value="Immunoglobulins"/>
    <property type="match status" value="2"/>
</dbReference>
<keyword evidence="2" id="KW-0812">Transmembrane</keyword>
<feature type="domain" description="Ig-like" evidence="8">
    <location>
        <begin position="149"/>
        <end position="231"/>
    </location>
</feature>
<comment type="subcellular location">
    <subcellularLocation>
        <location evidence="1">Membrane</location>
        <topology evidence="1">Single-pass membrane protein</topology>
    </subcellularLocation>
</comment>
<evidence type="ECO:0000256" key="1">
    <source>
        <dbReference type="ARBA" id="ARBA00004167"/>
    </source>
</evidence>
<dbReference type="Proteomes" id="UP001652624">
    <property type="component" value="Chromosome 2"/>
</dbReference>
<evidence type="ECO:0000256" key="7">
    <source>
        <dbReference type="ARBA" id="ARBA00038361"/>
    </source>
</evidence>
<evidence type="ECO:0000313" key="9">
    <source>
        <dbReference type="Proteomes" id="UP001652624"/>
    </source>
</evidence>
<accession>A0ABM3X113</accession>
<evidence type="ECO:0000256" key="6">
    <source>
        <dbReference type="ARBA" id="ARBA00023136"/>
    </source>
</evidence>
<evidence type="ECO:0000256" key="4">
    <source>
        <dbReference type="ARBA" id="ARBA00022889"/>
    </source>
</evidence>
<dbReference type="InterPro" id="IPR003599">
    <property type="entry name" value="Ig_sub"/>
</dbReference>
<dbReference type="InterPro" id="IPR013106">
    <property type="entry name" value="Ig_V-set"/>
</dbReference>
<comment type="similarity">
    <text evidence="7">Belongs to the immunoglobulin superfamily. SIGLEC (sialic acid binding Ig-like lectin) family.</text>
</comment>
<evidence type="ECO:0000256" key="3">
    <source>
        <dbReference type="ARBA" id="ARBA00022734"/>
    </source>
</evidence>
<evidence type="ECO:0000313" key="10">
    <source>
        <dbReference type="RefSeq" id="XP_060042508.1"/>
    </source>
</evidence>
<dbReference type="SUPFAM" id="SSF48726">
    <property type="entry name" value="Immunoglobulin"/>
    <property type="match status" value="2"/>
</dbReference>
<dbReference type="Pfam" id="PF07686">
    <property type="entry name" value="V-set"/>
    <property type="match status" value="1"/>
</dbReference>
<dbReference type="RefSeq" id="XP_060042508.1">
    <property type="nucleotide sequence ID" value="XM_060186525.1"/>
</dbReference>
<protein>
    <submittedName>
        <fullName evidence="10">Sialic acid-binding Ig-like lectin 8</fullName>
    </submittedName>
</protein>
<dbReference type="PROSITE" id="PS50835">
    <property type="entry name" value="IG_LIKE"/>
    <property type="match status" value="1"/>
</dbReference>
<keyword evidence="4" id="KW-0130">Cell adhesion</keyword>
<keyword evidence="3" id="KW-0430">Lectin</keyword>
<dbReference type="PANTHER" id="PTHR12035">
    <property type="entry name" value="SIALIC ACID BINDING IMMUNOGLOBULIN-LIKE LECTIN"/>
    <property type="match status" value="1"/>
</dbReference>
<dbReference type="PANTHER" id="PTHR12035:SF132">
    <property type="entry name" value="MYELOID CELL SURFACE ANTIGEN CD33"/>
    <property type="match status" value="1"/>
</dbReference>
<keyword evidence="5" id="KW-1133">Transmembrane helix</keyword>
<dbReference type="InterPro" id="IPR013783">
    <property type="entry name" value="Ig-like_fold"/>
</dbReference>
<dbReference type="SMART" id="SM00409">
    <property type="entry name" value="IG"/>
    <property type="match status" value="2"/>
</dbReference>
<name>A0ABM3X113_ERIEU</name>
<sequence length="238" mass="27062">MTEENLMLPPPTSLLLLLPPLWADYRLQLQELMMVQEGLCVHVPCRVSYSKHGWNNTTPAFGYWYQSQDHYNKPYLVATNNPKQNVLKETQGRFFLVGNPENCDCSLDIRDAKREDTGTYYFRVERDHVKYSYMCYKLSVHVTALTHTPDIHIQGTLETDHRSTITCSVPWACKRGTPPTFSWIGDALTSLVSNNQLSSVLTVTPRPQDNGSNLTCQVTFTAGVTVERTVQLHVTCEC</sequence>
<keyword evidence="9" id="KW-1185">Reference proteome</keyword>